<accession>A0ABM3MJA8</accession>
<evidence type="ECO:0000256" key="1">
    <source>
        <dbReference type="ARBA" id="ARBA00004141"/>
    </source>
</evidence>
<evidence type="ECO:0000256" key="3">
    <source>
        <dbReference type="ARBA" id="ARBA00022989"/>
    </source>
</evidence>
<dbReference type="Pfam" id="PF04193">
    <property type="entry name" value="PQ-loop"/>
    <property type="match status" value="1"/>
</dbReference>
<keyword evidence="2 5" id="KW-0812">Transmembrane</keyword>
<evidence type="ECO:0000313" key="7">
    <source>
        <dbReference type="RefSeq" id="XP_052751471.1"/>
    </source>
</evidence>
<keyword evidence="3 5" id="KW-1133">Transmembrane helix</keyword>
<evidence type="ECO:0000256" key="2">
    <source>
        <dbReference type="ARBA" id="ARBA00022692"/>
    </source>
</evidence>
<dbReference type="Proteomes" id="UP001652740">
    <property type="component" value="Unplaced"/>
</dbReference>
<dbReference type="Gene3D" id="1.20.1280.290">
    <property type="match status" value="1"/>
</dbReference>
<dbReference type="InterPro" id="IPR006603">
    <property type="entry name" value="PQ-loop_rpt"/>
</dbReference>
<organism evidence="6 7">
    <name type="scientific">Galleria mellonella</name>
    <name type="common">Greater wax moth</name>
    <dbReference type="NCBI Taxonomy" id="7137"/>
    <lineage>
        <taxon>Eukaryota</taxon>
        <taxon>Metazoa</taxon>
        <taxon>Ecdysozoa</taxon>
        <taxon>Arthropoda</taxon>
        <taxon>Hexapoda</taxon>
        <taxon>Insecta</taxon>
        <taxon>Pterygota</taxon>
        <taxon>Neoptera</taxon>
        <taxon>Endopterygota</taxon>
        <taxon>Lepidoptera</taxon>
        <taxon>Glossata</taxon>
        <taxon>Ditrysia</taxon>
        <taxon>Pyraloidea</taxon>
        <taxon>Pyralidae</taxon>
        <taxon>Galleriinae</taxon>
        <taxon>Galleria</taxon>
    </lineage>
</organism>
<feature type="transmembrane region" description="Helical" evidence="5">
    <location>
        <begin position="189"/>
        <end position="209"/>
    </location>
</feature>
<feature type="transmembrane region" description="Helical" evidence="5">
    <location>
        <begin position="47"/>
        <end position="67"/>
    </location>
</feature>
<evidence type="ECO:0000256" key="4">
    <source>
        <dbReference type="ARBA" id="ARBA00023136"/>
    </source>
</evidence>
<evidence type="ECO:0000313" key="6">
    <source>
        <dbReference type="Proteomes" id="UP001652740"/>
    </source>
</evidence>
<proteinExistence type="predicted"/>
<gene>
    <name evidence="7" type="primary">LOC113516981</name>
</gene>
<evidence type="ECO:0000256" key="5">
    <source>
        <dbReference type="SAM" id="Phobius"/>
    </source>
</evidence>
<keyword evidence="4 5" id="KW-0472">Membrane</keyword>
<protein>
    <submittedName>
        <fullName evidence="7">Solute carrier family 66 member 3-like isoform X1</fullName>
    </submittedName>
</protein>
<dbReference type="PANTHER" id="PTHR12226">
    <property type="entry name" value="MANNOSE-P-DOLICHOL UTILIZATION DEFECT 1 LEC35 -RELATED"/>
    <property type="match status" value="1"/>
</dbReference>
<dbReference type="GeneID" id="113516981"/>
<comment type="subcellular location">
    <subcellularLocation>
        <location evidence="1">Membrane</location>
        <topology evidence="1">Multi-pass membrane protein</topology>
    </subcellularLocation>
</comment>
<dbReference type="InterPro" id="IPR016817">
    <property type="entry name" value="MannP-dilichol_defect-1"/>
</dbReference>
<feature type="transmembrane region" description="Helical" evidence="5">
    <location>
        <begin position="73"/>
        <end position="93"/>
    </location>
</feature>
<keyword evidence="6" id="KW-1185">Reference proteome</keyword>
<feature type="transmembrane region" description="Helical" evidence="5">
    <location>
        <begin position="15"/>
        <end position="35"/>
    </location>
</feature>
<name>A0ABM3MJA8_GALME</name>
<dbReference type="RefSeq" id="XP_052751471.1">
    <property type="nucleotide sequence ID" value="XM_052895511.1"/>
</dbReference>
<sequence length="227" mass="25492">MTLSMDDQGDLVKKIANVGSIIIILMCTFIKVPQIMNIRQKKSAKGIDLQAILLEITGFTIIGLYNYTNQYSLIAYLEYPLLLLQVYVMFYYALKYKNMLHSRKVHICAIIYFSIVVAFLIGLFPKVLLTYLMPLCPALSGCAKITYMYGIIKAANADAVSLMTWFISISTNGARIFTVYMDSADWRLMANFIISTSLGSGVLATAIYYKSQTAALKSKAQTHNHRD</sequence>
<feature type="transmembrane region" description="Helical" evidence="5">
    <location>
        <begin position="105"/>
        <end position="125"/>
    </location>
</feature>
<dbReference type="PANTHER" id="PTHR12226:SF3">
    <property type="entry name" value="SOLUTE CARRIER FAMILY 66 MEMBER 3"/>
    <property type="match status" value="1"/>
</dbReference>
<reference evidence="7" key="1">
    <citation type="submission" date="2025-08" db="UniProtKB">
        <authorList>
            <consortium name="RefSeq"/>
        </authorList>
    </citation>
    <scope>IDENTIFICATION</scope>
    <source>
        <tissue evidence="7">Whole larvae</tissue>
    </source>
</reference>